<dbReference type="EMBL" id="JARBJD010000189">
    <property type="protein sequence ID" value="KAK2947889.1"/>
    <property type="molecule type" value="Genomic_DNA"/>
</dbReference>
<evidence type="ECO:0000313" key="2">
    <source>
        <dbReference type="Proteomes" id="UP001281761"/>
    </source>
</evidence>
<protein>
    <submittedName>
        <fullName evidence="1">Uncharacterized protein</fullName>
    </submittedName>
</protein>
<name>A0ABQ9XAJ9_9EUKA</name>
<comment type="caution">
    <text evidence="1">The sequence shown here is derived from an EMBL/GenBank/DDBJ whole genome shotgun (WGS) entry which is preliminary data.</text>
</comment>
<reference evidence="1 2" key="1">
    <citation type="journal article" date="2022" name="bioRxiv">
        <title>Genomics of Preaxostyla Flagellates Illuminates Evolutionary Transitions and the Path Towards Mitochondrial Loss.</title>
        <authorList>
            <person name="Novak L.V.F."/>
            <person name="Treitli S.C."/>
            <person name="Pyrih J."/>
            <person name="Halakuc P."/>
            <person name="Pipaliya S.V."/>
            <person name="Vacek V."/>
            <person name="Brzon O."/>
            <person name="Soukal P."/>
            <person name="Eme L."/>
            <person name="Dacks J.B."/>
            <person name="Karnkowska A."/>
            <person name="Elias M."/>
            <person name="Hampl V."/>
        </authorList>
    </citation>
    <scope>NUCLEOTIDE SEQUENCE [LARGE SCALE GENOMIC DNA]</scope>
    <source>
        <strain evidence="1">NAU3</strain>
        <tissue evidence="1">Gut</tissue>
    </source>
</reference>
<dbReference type="Proteomes" id="UP001281761">
    <property type="component" value="Unassembled WGS sequence"/>
</dbReference>
<proteinExistence type="predicted"/>
<sequence length="75" mass="8183">MITNGHISLLDVIELLENRTKEPAKEQIDFDSEFTSACTPSTQNVLFRTSNMNIVAVVSSSLHCGDLGDVLVVDC</sequence>
<organism evidence="1 2">
    <name type="scientific">Blattamonas nauphoetae</name>
    <dbReference type="NCBI Taxonomy" id="2049346"/>
    <lineage>
        <taxon>Eukaryota</taxon>
        <taxon>Metamonada</taxon>
        <taxon>Preaxostyla</taxon>
        <taxon>Oxymonadida</taxon>
        <taxon>Blattamonas</taxon>
    </lineage>
</organism>
<evidence type="ECO:0000313" key="1">
    <source>
        <dbReference type="EMBL" id="KAK2947889.1"/>
    </source>
</evidence>
<keyword evidence="2" id="KW-1185">Reference proteome</keyword>
<gene>
    <name evidence="1" type="ORF">BLNAU_17214</name>
</gene>
<accession>A0ABQ9XAJ9</accession>